<evidence type="ECO:0000313" key="5">
    <source>
        <dbReference type="EMBL" id="KAK9723194.1"/>
    </source>
</evidence>
<dbReference type="Proteomes" id="UP001458880">
    <property type="component" value="Unassembled WGS sequence"/>
</dbReference>
<protein>
    <submittedName>
        <fullName evidence="5">UDP-glucoronosyl and UDP-glucosyl transferase</fullName>
    </submittedName>
</protein>
<keyword evidence="4" id="KW-0812">Transmembrane</keyword>
<evidence type="ECO:0000256" key="1">
    <source>
        <dbReference type="ARBA" id="ARBA00009995"/>
    </source>
</evidence>
<keyword evidence="3 5" id="KW-0808">Transferase</keyword>
<comment type="caution">
    <text evidence="5">The sequence shown here is derived from an EMBL/GenBank/DDBJ whole genome shotgun (WGS) entry which is preliminary data.</text>
</comment>
<evidence type="ECO:0000313" key="6">
    <source>
        <dbReference type="Proteomes" id="UP001458880"/>
    </source>
</evidence>
<evidence type="ECO:0000256" key="2">
    <source>
        <dbReference type="ARBA" id="ARBA00022676"/>
    </source>
</evidence>
<feature type="transmembrane region" description="Helical" evidence="4">
    <location>
        <begin position="464"/>
        <end position="491"/>
    </location>
</feature>
<keyword evidence="6" id="KW-1185">Reference proteome</keyword>
<dbReference type="PANTHER" id="PTHR48043:SF145">
    <property type="entry name" value="FI06409P-RELATED"/>
    <property type="match status" value="1"/>
</dbReference>
<keyword evidence="4" id="KW-0472">Membrane</keyword>
<dbReference type="GO" id="GO:0008194">
    <property type="term" value="F:UDP-glycosyltransferase activity"/>
    <property type="evidence" value="ECO:0007669"/>
    <property type="project" value="InterPro"/>
</dbReference>
<dbReference type="Pfam" id="PF00201">
    <property type="entry name" value="UDPGT"/>
    <property type="match status" value="1"/>
</dbReference>
<proteinExistence type="inferred from homology"/>
<name>A0AAW1KSI4_POPJA</name>
<dbReference type="SUPFAM" id="SSF53756">
    <property type="entry name" value="UDP-Glycosyltransferase/glycogen phosphorylase"/>
    <property type="match status" value="1"/>
</dbReference>
<dbReference type="PANTHER" id="PTHR48043">
    <property type="entry name" value="EG:EG0003.4 PROTEIN-RELATED"/>
    <property type="match status" value="1"/>
</dbReference>
<dbReference type="CDD" id="cd03784">
    <property type="entry name" value="GT1_Gtf-like"/>
    <property type="match status" value="1"/>
</dbReference>
<accession>A0AAW1KSI4</accession>
<dbReference type="InterPro" id="IPR002213">
    <property type="entry name" value="UDP_glucos_trans"/>
</dbReference>
<dbReference type="Gene3D" id="3.40.50.2000">
    <property type="entry name" value="Glycogen Phosphorylase B"/>
    <property type="match status" value="1"/>
</dbReference>
<dbReference type="EMBL" id="JASPKY010000182">
    <property type="protein sequence ID" value="KAK9723194.1"/>
    <property type="molecule type" value="Genomic_DNA"/>
</dbReference>
<evidence type="ECO:0000256" key="4">
    <source>
        <dbReference type="SAM" id="Phobius"/>
    </source>
</evidence>
<dbReference type="InterPro" id="IPR050271">
    <property type="entry name" value="UDP-glycosyltransferase"/>
</dbReference>
<evidence type="ECO:0000256" key="3">
    <source>
        <dbReference type="ARBA" id="ARBA00022679"/>
    </source>
</evidence>
<dbReference type="FunFam" id="3.40.50.2000:FF:000050">
    <property type="entry name" value="UDP-glucuronosyltransferase"/>
    <property type="match status" value="1"/>
</dbReference>
<keyword evidence="4" id="KW-1133">Transmembrane helix</keyword>
<dbReference type="AlphaFoldDB" id="A0AAW1KSI4"/>
<sequence>MHNQERYNLFALTHSRLFPLPIRSHHILYQRFMEELAGRGHEVHVVTHFPQKHPPPNYYDIDIGGSLPKSVGQLSIKSPYDRGFLGKIKYVFRTCGAEICEYLFRNLAIIDLKNSTMNFDLVISEVYGTDCLLGFAHKFQAPIIGISAVDLLPWAAERMGNPDNPSYIPNYFAATNEKMGIYEKFFGLATLFLSKIGYFFLSIAPSENKIKEFFGNQTAALETIVSNTSLILVNSHLSLNIPRPMVPNIVEIGGLHIDPPKILSQDLDKLVRTSQDGVIYFSLGTVVDLTSFEAPLLQTIMNVLGRLPQTIIWSGNISNNVTVPKNIHIHSWLDQLALLCDPNTKAFITLGGLMSLQEAAYCAVPILGIPIFPNHKRNIDKYVKSGAGLLLEYDDVNEATLKEALDDLIANLDYKRNAVKLSLIFKERPMGALDTAVYWAEYVVKFGGAQHLRCGAADLGWFEYYFVDCLIIMMGILGLGLLLGGLAIYFLQDSDVWNYIFKRGPQKREEGPEPETDKDK</sequence>
<comment type="similarity">
    <text evidence="1">Belongs to the UDP-glycosyltransferase family.</text>
</comment>
<organism evidence="5 6">
    <name type="scientific">Popillia japonica</name>
    <name type="common">Japanese beetle</name>
    <dbReference type="NCBI Taxonomy" id="7064"/>
    <lineage>
        <taxon>Eukaryota</taxon>
        <taxon>Metazoa</taxon>
        <taxon>Ecdysozoa</taxon>
        <taxon>Arthropoda</taxon>
        <taxon>Hexapoda</taxon>
        <taxon>Insecta</taxon>
        <taxon>Pterygota</taxon>
        <taxon>Neoptera</taxon>
        <taxon>Endopterygota</taxon>
        <taxon>Coleoptera</taxon>
        <taxon>Polyphaga</taxon>
        <taxon>Scarabaeiformia</taxon>
        <taxon>Scarabaeidae</taxon>
        <taxon>Rutelinae</taxon>
        <taxon>Popillia</taxon>
    </lineage>
</organism>
<reference evidence="5 6" key="1">
    <citation type="journal article" date="2024" name="BMC Genomics">
        <title>De novo assembly and annotation of Popillia japonica's genome with initial clues to its potential as an invasive pest.</title>
        <authorList>
            <person name="Cucini C."/>
            <person name="Boschi S."/>
            <person name="Funari R."/>
            <person name="Cardaioli E."/>
            <person name="Iannotti N."/>
            <person name="Marturano G."/>
            <person name="Paoli F."/>
            <person name="Bruttini M."/>
            <person name="Carapelli A."/>
            <person name="Frati F."/>
            <person name="Nardi F."/>
        </authorList>
    </citation>
    <scope>NUCLEOTIDE SEQUENCE [LARGE SCALE GENOMIC DNA]</scope>
    <source>
        <strain evidence="5">DMR45628</strain>
    </source>
</reference>
<keyword evidence="2" id="KW-0328">Glycosyltransferase</keyword>
<gene>
    <name evidence="5" type="ORF">QE152_g19314</name>
</gene>